<gene>
    <name evidence="3" type="ORF">DFH94DRAFT_87640</name>
</gene>
<dbReference type="EMBL" id="WHVB01000013">
    <property type="protein sequence ID" value="KAF8477666.1"/>
    <property type="molecule type" value="Genomic_DNA"/>
</dbReference>
<name>A0A9P5MSL6_9AGAM</name>
<evidence type="ECO:0000259" key="2">
    <source>
        <dbReference type="Pfam" id="PF08969"/>
    </source>
</evidence>
<sequence>MTSSQGADISSQTRQLRPATSGPTQVHQNPTWASSNLAQSSTFPSQLQGASRPHSVAELEECARQCCVDIKPFKAWLRIAENARRDAKSFHEQGNLESAFVEYEKAATVMLEKIPAHPDFRVFLNAKQRIDVSVVSYFYPLGPHTRGSVSHLYIV</sequence>
<keyword evidence="4" id="KW-1185">Reference proteome</keyword>
<protein>
    <recommendedName>
        <fullName evidence="2">USP8 dimerisation domain-containing protein</fullName>
    </recommendedName>
</protein>
<evidence type="ECO:0000313" key="3">
    <source>
        <dbReference type="EMBL" id="KAF8477666.1"/>
    </source>
</evidence>
<dbReference type="Proteomes" id="UP000759537">
    <property type="component" value="Unassembled WGS sequence"/>
</dbReference>
<organism evidence="3 4">
    <name type="scientific">Russula ochroleuca</name>
    <dbReference type="NCBI Taxonomy" id="152965"/>
    <lineage>
        <taxon>Eukaryota</taxon>
        <taxon>Fungi</taxon>
        <taxon>Dikarya</taxon>
        <taxon>Basidiomycota</taxon>
        <taxon>Agaricomycotina</taxon>
        <taxon>Agaricomycetes</taxon>
        <taxon>Russulales</taxon>
        <taxon>Russulaceae</taxon>
        <taxon>Russula</taxon>
    </lineage>
</organism>
<dbReference type="Gene3D" id="1.20.58.80">
    <property type="entry name" value="Phosphotransferase system, lactose/cellobiose-type IIA subunit"/>
    <property type="match status" value="1"/>
</dbReference>
<comment type="caution">
    <text evidence="3">The sequence shown here is derived from an EMBL/GenBank/DDBJ whole genome shotgun (WGS) entry which is preliminary data.</text>
</comment>
<dbReference type="Pfam" id="PF08969">
    <property type="entry name" value="USP8_dimer"/>
    <property type="match status" value="1"/>
</dbReference>
<dbReference type="OrthoDB" id="2965483at2759"/>
<dbReference type="InterPro" id="IPR015063">
    <property type="entry name" value="USP8_dimer"/>
</dbReference>
<feature type="compositionally biased region" description="Polar residues" evidence="1">
    <location>
        <begin position="1"/>
        <end position="15"/>
    </location>
</feature>
<feature type="region of interest" description="Disordered" evidence="1">
    <location>
        <begin position="1"/>
        <end position="50"/>
    </location>
</feature>
<dbReference type="AlphaFoldDB" id="A0A9P5MSL6"/>
<feature type="compositionally biased region" description="Polar residues" evidence="1">
    <location>
        <begin position="21"/>
        <end position="49"/>
    </location>
</feature>
<proteinExistence type="predicted"/>
<accession>A0A9P5MSL6</accession>
<reference evidence="3" key="1">
    <citation type="submission" date="2019-10" db="EMBL/GenBank/DDBJ databases">
        <authorList>
            <consortium name="DOE Joint Genome Institute"/>
            <person name="Kuo A."/>
            <person name="Miyauchi S."/>
            <person name="Kiss E."/>
            <person name="Drula E."/>
            <person name="Kohler A."/>
            <person name="Sanchez-Garcia M."/>
            <person name="Andreopoulos B."/>
            <person name="Barry K.W."/>
            <person name="Bonito G."/>
            <person name="Buee M."/>
            <person name="Carver A."/>
            <person name="Chen C."/>
            <person name="Cichocki N."/>
            <person name="Clum A."/>
            <person name="Culley D."/>
            <person name="Crous P.W."/>
            <person name="Fauchery L."/>
            <person name="Girlanda M."/>
            <person name="Hayes R."/>
            <person name="Keri Z."/>
            <person name="LaButti K."/>
            <person name="Lipzen A."/>
            <person name="Lombard V."/>
            <person name="Magnuson J."/>
            <person name="Maillard F."/>
            <person name="Morin E."/>
            <person name="Murat C."/>
            <person name="Nolan M."/>
            <person name="Ohm R."/>
            <person name="Pangilinan J."/>
            <person name="Pereira M."/>
            <person name="Perotto S."/>
            <person name="Peter M."/>
            <person name="Riley R."/>
            <person name="Sitrit Y."/>
            <person name="Stielow B."/>
            <person name="Szollosi G."/>
            <person name="Zifcakova L."/>
            <person name="Stursova M."/>
            <person name="Spatafora J.W."/>
            <person name="Tedersoo L."/>
            <person name="Vaario L.-M."/>
            <person name="Yamada A."/>
            <person name="Yan M."/>
            <person name="Wang P."/>
            <person name="Xu J."/>
            <person name="Bruns T."/>
            <person name="Baldrian P."/>
            <person name="Vilgalys R."/>
            <person name="Henrissat B."/>
            <person name="Grigoriev I.V."/>
            <person name="Hibbett D."/>
            <person name="Nagy L.G."/>
            <person name="Martin F.M."/>
        </authorList>
    </citation>
    <scope>NUCLEOTIDE SEQUENCE</scope>
    <source>
        <strain evidence="3">Prilba</strain>
    </source>
</reference>
<evidence type="ECO:0000313" key="4">
    <source>
        <dbReference type="Proteomes" id="UP000759537"/>
    </source>
</evidence>
<feature type="domain" description="USP8 dimerisation" evidence="2">
    <location>
        <begin position="55"/>
        <end position="121"/>
    </location>
</feature>
<evidence type="ECO:0000256" key="1">
    <source>
        <dbReference type="SAM" id="MobiDB-lite"/>
    </source>
</evidence>
<reference evidence="3" key="2">
    <citation type="journal article" date="2020" name="Nat. Commun.">
        <title>Large-scale genome sequencing of mycorrhizal fungi provides insights into the early evolution of symbiotic traits.</title>
        <authorList>
            <person name="Miyauchi S."/>
            <person name="Kiss E."/>
            <person name="Kuo A."/>
            <person name="Drula E."/>
            <person name="Kohler A."/>
            <person name="Sanchez-Garcia M."/>
            <person name="Morin E."/>
            <person name="Andreopoulos B."/>
            <person name="Barry K.W."/>
            <person name="Bonito G."/>
            <person name="Buee M."/>
            <person name="Carver A."/>
            <person name="Chen C."/>
            <person name="Cichocki N."/>
            <person name="Clum A."/>
            <person name="Culley D."/>
            <person name="Crous P.W."/>
            <person name="Fauchery L."/>
            <person name="Girlanda M."/>
            <person name="Hayes R.D."/>
            <person name="Keri Z."/>
            <person name="LaButti K."/>
            <person name="Lipzen A."/>
            <person name="Lombard V."/>
            <person name="Magnuson J."/>
            <person name="Maillard F."/>
            <person name="Murat C."/>
            <person name="Nolan M."/>
            <person name="Ohm R.A."/>
            <person name="Pangilinan J."/>
            <person name="Pereira M.F."/>
            <person name="Perotto S."/>
            <person name="Peter M."/>
            <person name="Pfister S."/>
            <person name="Riley R."/>
            <person name="Sitrit Y."/>
            <person name="Stielow J.B."/>
            <person name="Szollosi G."/>
            <person name="Zifcakova L."/>
            <person name="Stursova M."/>
            <person name="Spatafora J.W."/>
            <person name="Tedersoo L."/>
            <person name="Vaario L.M."/>
            <person name="Yamada A."/>
            <person name="Yan M."/>
            <person name="Wang P."/>
            <person name="Xu J."/>
            <person name="Bruns T."/>
            <person name="Baldrian P."/>
            <person name="Vilgalys R."/>
            <person name="Dunand C."/>
            <person name="Henrissat B."/>
            <person name="Grigoriev I.V."/>
            <person name="Hibbett D."/>
            <person name="Nagy L.G."/>
            <person name="Martin F.M."/>
        </authorList>
    </citation>
    <scope>NUCLEOTIDE SEQUENCE</scope>
    <source>
        <strain evidence="3">Prilba</strain>
    </source>
</reference>